<keyword evidence="7" id="KW-1185">Reference proteome</keyword>
<protein>
    <recommendedName>
        <fullName evidence="5">Ubiquitin-like protease family profile domain-containing protein</fullName>
    </recommendedName>
</protein>
<evidence type="ECO:0000256" key="1">
    <source>
        <dbReference type="ARBA" id="ARBA00005234"/>
    </source>
</evidence>
<dbReference type="GO" id="GO:0008234">
    <property type="term" value="F:cysteine-type peptidase activity"/>
    <property type="evidence" value="ECO:0007669"/>
    <property type="project" value="InterPro"/>
</dbReference>
<feature type="region of interest" description="Disordered" evidence="4">
    <location>
        <begin position="34"/>
        <end position="120"/>
    </location>
</feature>
<sequence length="1155" mass="127681">MEMTGKMPARVKRIRFADSQNECECEVVLPQTLASGGASSSRAVGEATQSKPKRRRRATSAGEGPSGDEVVLPQTLASGGASSSRAVGEATQSKPKRRRRATSAGEGPSGDEPSETKGPNLTRCSAALVVQACRALSTVHHEKLEEIGLDAVAYKSLESLEQPDLIQWLMDRTDPDTMCISIDDDRKIPITSRTVRLVLGTPLGGNDIVLPSHKVVRTVHESITDELGIHKKARLSTKQLIEVIKSQKDDSRAVRYFIMLLVPTTDVYVPKGDVWVASDLDRVAAIDWSKAVFRALNDSIRCWCQNPASSIASCVIFLVVLYLDNILPPRDIGLDLTFTPRIQMFTKDIVDKLVAADQEASGDGTPPFGNLPRLGLLESLAEYDRQAKESALEIERQFRLVVDKQHMLCQSVIDVLQANRAAQPPPVVPQAAQCQEASRRQSDVQFTSADINPNDSEDQQQQQHHGCNGSPSAFDQHTIHPNAPTHVSPSMEIVPYIPPVRLEVADQPHPGSAHSPDLTQRSPIPTDNIVAPAYNFPNMSTILGPHLAGLPSDQRLGLLESLAEYDRQAKESALEIERQFRLVVDKQHMLCQSVIDVLQANRAAQPPPVVPQAAQCQEASRRQSDVQFTSAEINPNDSEDQQQQQHHGCNGSPSAFDQHTIHPNAATHVSPSMEIVPYIPPVRLEVADQPHPGSAHSPDLTQRSPIPTDSAPLTSEEVSAQYSAPDTAEEPPAIKAGGVIGNVPDVSTAIQTEDAPRAIDQESHGTEPKRFIQKPARFVSSVVVGPSIMPSDVSLSVQLRDFLLTNGGRMDSVKLLEIDSSVAYGNDELKSFSNGNLTEWLFIDAFSSILFKDDMRNMPDTFGKRIFFPTSVSIIVPVLHHDHWSLYAINIAHGRVDIMDSNNYNLIGTLESDHHCALSKRIIKRLSDALHEVAPKSFCRFGGFRKNMMKCPKMQICSNDCAFYIMRFMEAYDGNRESIETLSIPIIVPVLHHDHWSLYAINIAHGRVDIMDSNNYNLIGTLESDHHCALSKCIIKRLSDALHEVAPKSFCRFGGFRKNMMKCPKNANLLQRLCLLHHAAYDGNRESIETLSIPIIVPVLHHDHWSLYAINIAHGRTQMWVIIRTFPSDRCMKAANVRKENADDINKLLEFFNEC</sequence>
<dbReference type="PANTHER" id="PTHR34835">
    <property type="entry name" value="OS07G0283600 PROTEIN-RELATED"/>
    <property type="match status" value="1"/>
</dbReference>
<evidence type="ECO:0000256" key="4">
    <source>
        <dbReference type="SAM" id="MobiDB-lite"/>
    </source>
</evidence>
<dbReference type="GO" id="GO:0006508">
    <property type="term" value="P:proteolysis"/>
    <property type="evidence" value="ECO:0007669"/>
    <property type="project" value="UniProtKB-KW"/>
</dbReference>
<feature type="region of interest" description="Disordered" evidence="4">
    <location>
        <begin position="633"/>
        <end position="659"/>
    </location>
</feature>
<dbReference type="InterPro" id="IPR038765">
    <property type="entry name" value="Papain-like_cys_pep_sf"/>
</dbReference>
<dbReference type="Gene3D" id="3.40.395.10">
    <property type="entry name" value="Adenoviral Proteinase, Chain A"/>
    <property type="match status" value="2"/>
</dbReference>
<evidence type="ECO:0000256" key="2">
    <source>
        <dbReference type="ARBA" id="ARBA00022670"/>
    </source>
</evidence>
<feature type="compositionally biased region" description="Polar residues" evidence="4">
    <location>
        <begin position="443"/>
        <end position="475"/>
    </location>
</feature>
<comment type="similarity">
    <text evidence="1">Belongs to the peptidase C48 family.</text>
</comment>
<dbReference type="EnsemblPlants" id="ORUFI11G10770.1">
    <property type="protein sequence ID" value="ORUFI11G10770.1"/>
    <property type="gene ID" value="ORUFI11G10770"/>
</dbReference>
<evidence type="ECO:0000313" key="6">
    <source>
        <dbReference type="EnsemblPlants" id="ORUFI11G10770.1"/>
    </source>
</evidence>
<dbReference type="Pfam" id="PF02902">
    <property type="entry name" value="Peptidase_C48"/>
    <property type="match status" value="1"/>
</dbReference>
<feature type="region of interest" description="Disordered" evidence="4">
    <location>
        <begin position="504"/>
        <end position="524"/>
    </location>
</feature>
<dbReference type="eggNOG" id="ENOG502QVK9">
    <property type="taxonomic scope" value="Eukaryota"/>
</dbReference>
<feature type="compositionally biased region" description="Polar residues" evidence="4">
    <location>
        <begin position="699"/>
        <end position="724"/>
    </location>
</feature>
<reference evidence="6" key="2">
    <citation type="submission" date="2015-06" db="UniProtKB">
        <authorList>
            <consortium name="EnsemblPlants"/>
        </authorList>
    </citation>
    <scope>IDENTIFICATION</scope>
</reference>
<keyword evidence="3" id="KW-0378">Hydrolase</keyword>
<dbReference type="PANTHER" id="PTHR34835:SF81">
    <property type="entry name" value="OS06G0475900 PROTEIN"/>
    <property type="match status" value="1"/>
</dbReference>
<evidence type="ECO:0000256" key="3">
    <source>
        <dbReference type="ARBA" id="ARBA00022801"/>
    </source>
</evidence>
<name>A0A0E0R762_ORYRU</name>
<feature type="compositionally biased region" description="Low complexity" evidence="4">
    <location>
        <begin position="34"/>
        <end position="47"/>
    </location>
</feature>
<dbReference type="AlphaFoldDB" id="A0A0E0R762"/>
<feature type="region of interest" description="Disordered" evidence="4">
    <location>
        <begin position="686"/>
        <end position="732"/>
    </location>
</feature>
<dbReference type="Proteomes" id="UP000008022">
    <property type="component" value="Unassembled WGS sequence"/>
</dbReference>
<dbReference type="STRING" id="4529.A0A0E0R762"/>
<reference evidence="7" key="1">
    <citation type="submission" date="2013-06" db="EMBL/GenBank/DDBJ databases">
        <authorList>
            <person name="Zhao Q."/>
        </authorList>
    </citation>
    <scope>NUCLEOTIDE SEQUENCE</scope>
    <source>
        <strain evidence="7">cv. W1943</strain>
    </source>
</reference>
<keyword evidence="2" id="KW-0645">Protease</keyword>
<evidence type="ECO:0000313" key="7">
    <source>
        <dbReference type="Proteomes" id="UP000008022"/>
    </source>
</evidence>
<feature type="compositionally biased region" description="Low complexity" evidence="4">
    <location>
        <begin position="77"/>
        <end position="90"/>
    </location>
</feature>
<dbReference type="SUPFAM" id="SSF54001">
    <property type="entry name" value="Cysteine proteinases"/>
    <property type="match status" value="2"/>
</dbReference>
<organism evidence="6 7">
    <name type="scientific">Oryza rufipogon</name>
    <name type="common">Brownbeard rice</name>
    <name type="synonym">Asian wild rice</name>
    <dbReference type="NCBI Taxonomy" id="4529"/>
    <lineage>
        <taxon>Eukaryota</taxon>
        <taxon>Viridiplantae</taxon>
        <taxon>Streptophyta</taxon>
        <taxon>Embryophyta</taxon>
        <taxon>Tracheophyta</taxon>
        <taxon>Spermatophyta</taxon>
        <taxon>Magnoliopsida</taxon>
        <taxon>Liliopsida</taxon>
        <taxon>Poales</taxon>
        <taxon>Poaceae</taxon>
        <taxon>BOP clade</taxon>
        <taxon>Oryzoideae</taxon>
        <taxon>Oryzeae</taxon>
        <taxon>Oryzinae</taxon>
        <taxon>Oryza</taxon>
    </lineage>
</organism>
<evidence type="ECO:0000259" key="5">
    <source>
        <dbReference type="Pfam" id="PF02902"/>
    </source>
</evidence>
<feature type="region of interest" description="Disordered" evidence="4">
    <location>
        <begin position="427"/>
        <end position="490"/>
    </location>
</feature>
<dbReference type="Gramene" id="ORUFI11G10770.1">
    <property type="protein sequence ID" value="ORUFI11G10770.1"/>
    <property type="gene ID" value="ORUFI11G10770"/>
</dbReference>
<feature type="compositionally biased region" description="Polar residues" evidence="4">
    <location>
        <begin position="633"/>
        <end position="657"/>
    </location>
</feature>
<accession>A0A0E0R762</accession>
<dbReference type="HOGENOM" id="CLU_009582_0_0_1"/>
<dbReference type="InterPro" id="IPR003653">
    <property type="entry name" value="Peptidase_C48_C"/>
</dbReference>
<dbReference type="OMA" id="VENRWHI"/>
<proteinExistence type="inferred from homology"/>
<feature type="domain" description="Ubiquitin-like protease family profile" evidence="5">
    <location>
        <begin position="874"/>
        <end position="972"/>
    </location>
</feature>